<dbReference type="InterPro" id="IPR008995">
    <property type="entry name" value="Mo/tungstate-bd_C_term_dom"/>
</dbReference>
<dbReference type="GO" id="GO:1990060">
    <property type="term" value="C:maltose transport complex"/>
    <property type="evidence" value="ECO:0007669"/>
    <property type="project" value="TreeGrafter"/>
</dbReference>
<dbReference type="InterPro" id="IPR015855">
    <property type="entry name" value="ABC_transpr_MalK-like"/>
</dbReference>
<dbReference type="EMBL" id="PNYA01000010">
    <property type="protein sequence ID" value="PMS19757.1"/>
    <property type="molecule type" value="Genomic_DNA"/>
</dbReference>
<dbReference type="SMART" id="SM00382">
    <property type="entry name" value="AAA"/>
    <property type="match status" value="1"/>
</dbReference>
<dbReference type="GO" id="GO:0055052">
    <property type="term" value="C:ATP-binding cassette (ABC) transporter complex, substrate-binding subunit-containing"/>
    <property type="evidence" value="ECO:0007669"/>
    <property type="project" value="TreeGrafter"/>
</dbReference>
<dbReference type="PROSITE" id="PS50893">
    <property type="entry name" value="ABC_TRANSPORTER_2"/>
    <property type="match status" value="1"/>
</dbReference>
<evidence type="ECO:0000313" key="9">
    <source>
        <dbReference type="Proteomes" id="UP000235616"/>
    </source>
</evidence>
<evidence type="ECO:0000259" key="7">
    <source>
        <dbReference type="PROSITE" id="PS50893"/>
    </source>
</evidence>
<name>A0A2N7VRI0_9BURK</name>
<dbReference type="NCBIfam" id="NF008653">
    <property type="entry name" value="PRK11650.1"/>
    <property type="match status" value="1"/>
</dbReference>
<dbReference type="InterPro" id="IPR017871">
    <property type="entry name" value="ABC_transporter-like_CS"/>
</dbReference>
<keyword evidence="5" id="KW-0067">ATP-binding</keyword>
<dbReference type="Gene3D" id="2.40.50.100">
    <property type="match status" value="1"/>
</dbReference>
<evidence type="ECO:0000313" key="8">
    <source>
        <dbReference type="EMBL" id="PMS19757.1"/>
    </source>
</evidence>
<dbReference type="InterPro" id="IPR040582">
    <property type="entry name" value="OB_MalK-like"/>
</dbReference>
<dbReference type="CDD" id="cd03301">
    <property type="entry name" value="ABC_MalK_N"/>
    <property type="match status" value="1"/>
</dbReference>
<keyword evidence="9" id="KW-1185">Reference proteome</keyword>
<dbReference type="Pfam" id="PF00005">
    <property type="entry name" value="ABC_tran"/>
    <property type="match status" value="1"/>
</dbReference>
<dbReference type="PANTHER" id="PTHR43875:SF3">
    <property type="entry name" value="MALTOSE_MALTODEXTRIN IMPORT ATP-BINDING PROTEIN MALK"/>
    <property type="match status" value="1"/>
</dbReference>
<feature type="domain" description="ABC transporter" evidence="7">
    <location>
        <begin position="4"/>
        <end position="243"/>
    </location>
</feature>
<keyword evidence="3" id="KW-0997">Cell inner membrane</keyword>
<organism evidence="8 9">
    <name type="scientific">Trinickia dabaoshanensis</name>
    <dbReference type="NCBI Taxonomy" id="564714"/>
    <lineage>
        <taxon>Bacteria</taxon>
        <taxon>Pseudomonadati</taxon>
        <taxon>Pseudomonadota</taxon>
        <taxon>Betaproteobacteria</taxon>
        <taxon>Burkholderiales</taxon>
        <taxon>Burkholderiaceae</taxon>
        <taxon>Trinickia</taxon>
    </lineage>
</organism>
<evidence type="ECO:0000256" key="5">
    <source>
        <dbReference type="ARBA" id="ARBA00022840"/>
    </source>
</evidence>
<dbReference type="GO" id="GO:0016887">
    <property type="term" value="F:ATP hydrolysis activity"/>
    <property type="evidence" value="ECO:0007669"/>
    <property type="project" value="InterPro"/>
</dbReference>
<dbReference type="Pfam" id="PF17912">
    <property type="entry name" value="OB_MalK"/>
    <property type="match status" value="1"/>
</dbReference>
<keyword evidence="1" id="KW-0813">Transport</keyword>
<dbReference type="GO" id="GO:0005524">
    <property type="term" value="F:ATP binding"/>
    <property type="evidence" value="ECO:0007669"/>
    <property type="project" value="UniProtKB-KW"/>
</dbReference>
<dbReference type="InterPro" id="IPR047641">
    <property type="entry name" value="ABC_transpr_MalK/UgpC-like"/>
</dbReference>
<keyword evidence="2" id="KW-1003">Cell membrane</keyword>
<dbReference type="FunFam" id="3.40.50.300:FF:000042">
    <property type="entry name" value="Maltose/maltodextrin ABC transporter, ATP-binding protein"/>
    <property type="match status" value="1"/>
</dbReference>
<dbReference type="OrthoDB" id="5298774at2"/>
<keyword evidence="4" id="KW-0547">Nucleotide-binding</keyword>
<dbReference type="RefSeq" id="WP_102645829.1">
    <property type="nucleotide sequence ID" value="NZ_PNYA01000010.1"/>
</dbReference>
<dbReference type="PANTHER" id="PTHR43875">
    <property type="entry name" value="MALTODEXTRIN IMPORT ATP-BINDING PROTEIN MSMX"/>
    <property type="match status" value="1"/>
</dbReference>
<dbReference type="Proteomes" id="UP000235616">
    <property type="component" value="Unassembled WGS sequence"/>
</dbReference>
<dbReference type="SUPFAM" id="SSF50331">
    <property type="entry name" value="MOP-like"/>
    <property type="match status" value="1"/>
</dbReference>
<comment type="caution">
    <text evidence="8">The sequence shown here is derived from an EMBL/GenBank/DDBJ whole genome shotgun (WGS) entry which is preliminary data.</text>
</comment>
<protein>
    <submittedName>
        <fullName evidence="8">ABC transporter</fullName>
    </submittedName>
</protein>
<gene>
    <name evidence="8" type="ORF">C0Z18_13100</name>
</gene>
<dbReference type="InterPro" id="IPR027417">
    <property type="entry name" value="P-loop_NTPase"/>
</dbReference>
<dbReference type="Gene3D" id="2.40.50.140">
    <property type="entry name" value="Nucleic acid-binding proteins"/>
    <property type="match status" value="1"/>
</dbReference>
<dbReference type="AlphaFoldDB" id="A0A2N7VRI0"/>
<dbReference type="InterPro" id="IPR012340">
    <property type="entry name" value="NA-bd_OB-fold"/>
</dbReference>
<dbReference type="SUPFAM" id="SSF52540">
    <property type="entry name" value="P-loop containing nucleoside triphosphate hydrolases"/>
    <property type="match status" value="1"/>
</dbReference>
<evidence type="ECO:0000256" key="6">
    <source>
        <dbReference type="ARBA" id="ARBA00023136"/>
    </source>
</evidence>
<evidence type="ECO:0000256" key="2">
    <source>
        <dbReference type="ARBA" id="ARBA00022475"/>
    </source>
</evidence>
<proteinExistence type="predicted"/>
<dbReference type="Gene3D" id="3.40.50.300">
    <property type="entry name" value="P-loop containing nucleotide triphosphate hydrolases"/>
    <property type="match status" value="1"/>
</dbReference>
<dbReference type="InterPro" id="IPR003439">
    <property type="entry name" value="ABC_transporter-like_ATP-bd"/>
</dbReference>
<reference evidence="8 9" key="1">
    <citation type="submission" date="2018-01" db="EMBL/GenBank/DDBJ databases">
        <title>Whole genome analyses suggest that Burkholderia sensu lato contains two further novel genera in the rhizoxinica-symbiotica group Mycetohabitans gen. nov., and Trinickia gen. nov.: implications for the evolution of diazotrophy and nodulation in the Burkholderiaceae.</title>
        <authorList>
            <person name="Estrada-de los Santos P."/>
            <person name="Palmer M."/>
            <person name="Chavez-Ramirez B."/>
            <person name="Beukes C."/>
            <person name="Steenkamp E.T."/>
            <person name="Hirsch A.M."/>
            <person name="Manyaka P."/>
            <person name="Maluk M."/>
            <person name="Lafos M."/>
            <person name="Crook M."/>
            <person name="Gross E."/>
            <person name="Simon M.F."/>
            <person name="Bueno dos Reis Junior F."/>
            <person name="Poole P.S."/>
            <person name="Venter S.N."/>
            <person name="James E.K."/>
        </authorList>
    </citation>
    <scope>NUCLEOTIDE SEQUENCE [LARGE SCALE GENOMIC DNA]</scope>
    <source>
        <strain evidence="8 9">GIMN1.004</strain>
    </source>
</reference>
<dbReference type="InterPro" id="IPR003593">
    <property type="entry name" value="AAA+_ATPase"/>
</dbReference>
<evidence type="ECO:0000256" key="3">
    <source>
        <dbReference type="ARBA" id="ARBA00022519"/>
    </source>
</evidence>
<keyword evidence="6" id="KW-0472">Membrane</keyword>
<accession>A0A2N7VRI0</accession>
<dbReference type="GO" id="GO:0015423">
    <property type="term" value="F:ABC-type maltose transporter activity"/>
    <property type="evidence" value="ECO:0007669"/>
    <property type="project" value="TreeGrafter"/>
</dbReference>
<sequence>MASISLKNVHKAYQGNSAVVRKVDLDIDAHEFCVFLGPSGCGKSTLLRMIAGLEAITSGELRIDGKLVNDIHPSKRNVAMVFQNYALYPHMSVYENMAFALRQAKLDGAVIDRKVRQAAATLQLDRLLDRKPAALSGGQRQRVAIGRAIVREPGVFLFDEPLSNLDAALRVQTRTEIARLHREFNQASAVYVTHDQTEAMALADKIVLLHTGADMERDGSIAQVGSPLDLYHRPKNRFVAGFIGSPRMNFVRVKVVEADSDGVRLRLPGGELLAASVDGRRLRAGCEATLGVRPEHLAIAGGDAKNQIVRAQARLIERFGECTYLHAALAEQADTHIVAKLSGDVDVERGRPVALAAAPHACHVFDDDGLALPRLGDAERAAFTRLSA</sequence>
<evidence type="ECO:0000256" key="4">
    <source>
        <dbReference type="ARBA" id="ARBA00022741"/>
    </source>
</evidence>
<evidence type="ECO:0000256" key="1">
    <source>
        <dbReference type="ARBA" id="ARBA00022448"/>
    </source>
</evidence>
<dbReference type="PROSITE" id="PS00211">
    <property type="entry name" value="ABC_TRANSPORTER_1"/>
    <property type="match status" value="1"/>
</dbReference>